<feature type="transmembrane region" description="Helical" evidence="6">
    <location>
        <begin position="455"/>
        <end position="473"/>
    </location>
</feature>
<comment type="subcellular location">
    <subcellularLocation>
        <location evidence="1">Membrane</location>
        <topology evidence="1">Multi-pass membrane protein</topology>
    </subcellularLocation>
</comment>
<evidence type="ECO:0000256" key="1">
    <source>
        <dbReference type="ARBA" id="ARBA00004141"/>
    </source>
</evidence>
<dbReference type="Pfam" id="PF01554">
    <property type="entry name" value="MatE"/>
    <property type="match status" value="2"/>
</dbReference>
<sequence>MHKPRASDTSEALTPAFDQALNGQALEEHKDALDSRETADVAVTESGAVVTVPTPDILEQSERFAEKEAIAEGGEDLDASLAKVAATSSGSTGSIDIDDIAGRKLSIWDLLRFTLPTLGVWVINPILSLVDTSVVGTRSARELAALGPGTMLCDGNAYIFTFLAAATTNMLAISFSRRDKKQASAILSDAIAIAAVLGCALACAMYFYAPPALRAINGQASAELVEPAISYVRWRCLGLPAALLIFVTQAFFLASMDPMTPLLAAALAGIVNLGGDVLLVCFMNKGIAGAAFATAVAQIVTAGVLIRALYRPLSRRSLFPTWRPAVTWRLPTLQGALNFVAYAGPICGVLICKVIIYGVMTIAASSLGPVTSAAHHVVQSTYMFFCTCGDAVSQAAQSFLPGKVGKPEAAQSLGKQLMTTGFSIGIFNSVLAACIVIFLPSLFTTSPDVMSTMRTFLPFMCTALVIHTASMATEGMLLAGRDLEFLMWSYIPNMLLVMSALYGLKHGPWKLTGQGLWWCLLQFQIFRLIVNGIRLLGERSPLRASRAL</sequence>
<evidence type="ECO:0000256" key="2">
    <source>
        <dbReference type="ARBA" id="ARBA00010199"/>
    </source>
</evidence>
<organism evidence="7 8">
    <name type="scientific">Coccomyxa viridis</name>
    <dbReference type="NCBI Taxonomy" id="1274662"/>
    <lineage>
        <taxon>Eukaryota</taxon>
        <taxon>Viridiplantae</taxon>
        <taxon>Chlorophyta</taxon>
        <taxon>core chlorophytes</taxon>
        <taxon>Trebouxiophyceae</taxon>
        <taxon>Trebouxiophyceae incertae sedis</taxon>
        <taxon>Coccomyxaceae</taxon>
        <taxon>Coccomyxa</taxon>
    </lineage>
</organism>
<evidence type="ECO:0000256" key="5">
    <source>
        <dbReference type="ARBA" id="ARBA00023136"/>
    </source>
</evidence>
<dbReference type="PANTHER" id="PTHR42893">
    <property type="entry name" value="PROTEIN DETOXIFICATION 44, CHLOROPLASTIC-RELATED"/>
    <property type="match status" value="1"/>
</dbReference>
<accession>A0ABP1G696</accession>
<keyword evidence="4 6" id="KW-1133">Transmembrane helix</keyword>
<feature type="transmembrane region" description="Helical" evidence="6">
    <location>
        <begin position="515"/>
        <end position="536"/>
    </location>
</feature>
<feature type="transmembrane region" description="Helical" evidence="6">
    <location>
        <begin position="286"/>
        <end position="310"/>
    </location>
</feature>
<name>A0ABP1G696_9CHLO</name>
<keyword evidence="8" id="KW-1185">Reference proteome</keyword>
<feature type="transmembrane region" description="Helical" evidence="6">
    <location>
        <begin position="187"/>
        <end position="209"/>
    </location>
</feature>
<feature type="transmembrane region" description="Helical" evidence="6">
    <location>
        <begin position="485"/>
        <end position="503"/>
    </location>
</feature>
<evidence type="ECO:0000313" key="8">
    <source>
        <dbReference type="Proteomes" id="UP001497392"/>
    </source>
</evidence>
<comment type="caution">
    <text evidence="7">The sequence shown here is derived from an EMBL/GenBank/DDBJ whole genome shotgun (WGS) entry which is preliminary data.</text>
</comment>
<dbReference type="Proteomes" id="UP001497392">
    <property type="component" value="Unassembled WGS sequence"/>
</dbReference>
<comment type="caution">
    <text evidence="6">Lacks conserved residue(s) required for the propagation of feature annotation.</text>
</comment>
<dbReference type="PANTHER" id="PTHR42893:SF9">
    <property type="entry name" value="PROTEIN DETOXIFICATION 46, CHLOROPLASTIC"/>
    <property type="match status" value="1"/>
</dbReference>
<gene>
    <name evidence="7" type="primary">g10746</name>
    <name evidence="7" type="ORF">VP750_LOCUS9637</name>
</gene>
<feature type="transmembrane region" description="Helical" evidence="6">
    <location>
        <begin position="237"/>
        <end position="255"/>
    </location>
</feature>
<keyword evidence="3 6" id="KW-0812">Transmembrane</keyword>
<feature type="transmembrane region" description="Helical" evidence="6">
    <location>
        <begin position="422"/>
        <end position="443"/>
    </location>
</feature>
<keyword evidence="5 6" id="KW-0472">Membrane</keyword>
<proteinExistence type="inferred from homology"/>
<evidence type="ECO:0000256" key="6">
    <source>
        <dbReference type="RuleBase" id="RU004914"/>
    </source>
</evidence>
<protein>
    <recommendedName>
        <fullName evidence="6">Protein DETOXIFICATION</fullName>
    </recommendedName>
    <alternativeName>
        <fullName evidence="6">Multidrug and toxic compound extrusion protein</fullName>
    </alternativeName>
</protein>
<evidence type="ECO:0000256" key="4">
    <source>
        <dbReference type="ARBA" id="ARBA00022989"/>
    </source>
</evidence>
<reference evidence="7 8" key="1">
    <citation type="submission" date="2024-06" db="EMBL/GenBank/DDBJ databases">
        <authorList>
            <person name="Kraege A."/>
            <person name="Thomma B."/>
        </authorList>
    </citation>
    <scope>NUCLEOTIDE SEQUENCE [LARGE SCALE GENOMIC DNA]</scope>
</reference>
<dbReference type="InterPro" id="IPR002528">
    <property type="entry name" value="MATE_fam"/>
</dbReference>
<feature type="transmembrane region" description="Helical" evidence="6">
    <location>
        <begin position="155"/>
        <end position="175"/>
    </location>
</feature>
<comment type="similarity">
    <text evidence="2 6">Belongs to the multi antimicrobial extrusion (MATE) (TC 2.A.66.1) family.</text>
</comment>
<dbReference type="InterPro" id="IPR044644">
    <property type="entry name" value="DinF-like"/>
</dbReference>
<dbReference type="EMBL" id="CAXHTA020000017">
    <property type="protein sequence ID" value="CAL5227731.1"/>
    <property type="molecule type" value="Genomic_DNA"/>
</dbReference>
<evidence type="ECO:0000313" key="7">
    <source>
        <dbReference type="EMBL" id="CAL5227731.1"/>
    </source>
</evidence>
<evidence type="ECO:0000256" key="3">
    <source>
        <dbReference type="ARBA" id="ARBA00022692"/>
    </source>
</evidence>
<feature type="transmembrane region" description="Helical" evidence="6">
    <location>
        <begin position="262"/>
        <end position="280"/>
    </location>
</feature>